<dbReference type="Proteomes" id="UP000052978">
    <property type="component" value="Unassembled WGS sequence"/>
</dbReference>
<protein>
    <submittedName>
        <fullName evidence="2">GTP cyclohydrolase 1</fullName>
    </submittedName>
</protein>
<evidence type="ECO:0000313" key="2">
    <source>
        <dbReference type="EMBL" id="EPQ12305.1"/>
    </source>
</evidence>
<organism evidence="2 3">
    <name type="scientific">Myotis brandtii</name>
    <name type="common">Brandt's bat</name>
    <dbReference type="NCBI Taxonomy" id="109478"/>
    <lineage>
        <taxon>Eukaryota</taxon>
        <taxon>Metazoa</taxon>
        <taxon>Chordata</taxon>
        <taxon>Craniata</taxon>
        <taxon>Vertebrata</taxon>
        <taxon>Euteleostomi</taxon>
        <taxon>Mammalia</taxon>
        <taxon>Eutheria</taxon>
        <taxon>Laurasiatheria</taxon>
        <taxon>Chiroptera</taxon>
        <taxon>Yangochiroptera</taxon>
        <taxon>Vespertilionidae</taxon>
        <taxon>Myotis</taxon>
    </lineage>
</organism>
<sequence length="117" mass="12383">MEVLIINILLVLLHTRETVAALLHSLQGCWRAPGFLSSLSTCTEGQDGTGASCGPGSRQSQLVKAVQERLTKQIAIAITEALRPAGVGVVVEATTTLQSTDLTRALNSFEVIILDTP</sequence>
<reference evidence="2 3" key="1">
    <citation type="journal article" date="2013" name="Nat. Commun.">
        <title>Genome analysis reveals insights into physiology and longevity of the Brandt's bat Myotis brandtii.</title>
        <authorList>
            <person name="Seim I."/>
            <person name="Fang X."/>
            <person name="Xiong Z."/>
            <person name="Lobanov A.V."/>
            <person name="Huang Z."/>
            <person name="Ma S."/>
            <person name="Feng Y."/>
            <person name="Turanov A.A."/>
            <person name="Zhu Y."/>
            <person name="Lenz T.L."/>
            <person name="Gerashchenko M.V."/>
            <person name="Fan D."/>
            <person name="Hee Yim S."/>
            <person name="Yao X."/>
            <person name="Jordan D."/>
            <person name="Xiong Y."/>
            <person name="Ma Y."/>
            <person name="Lyapunov A.N."/>
            <person name="Chen G."/>
            <person name="Kulakova O.I."/>
            <person name="Sun Y."/>
            <person name="Lee S.G."/>
            <person name="Bronson R.T."/>
            <person name="Moskalev A.A."/>
            <person name="Sunyaev S.R."/>
            <person name="Zhang G."/>
            <person name="Krogh A."/>
            <person name="Wang J."/>
            <person name="Gladyshev V.N."/>
        </authorList>
    </citation>
    <scope>NUCLEOTIDE SEQUENCE [LARGE SCALE GENOMIC DNA]</scope>
</reference>
<name>S7N7Z9_MYOBR</name>
<dbReference type="EMBL" id="KE163486">
    <property type="protein sequence ID" value="EPQ12305.1"/>
    <property type="molecule type" value="Genomic_DNA"/>
</dbReference>
<dbReference type="GO" id="GO:0016787">
    <property type="term" value="F:hydrolase activity"/>
    <property type="evidence" value="ECO:0007669"/>
    <property type="project" value="UniProtKB-KW"/>
</dbReference>
<gene>
    <name evidence="2" type="ORF">D623_10007600</name>
</gene>
<feature type="signal peptide" evidence="1">
    <location>
        <begin position="1"/>
        <end position="20"/>
    </location>
</feature>
<accession>S7N7Z9</accession>
<evidence type="ECO:0000313" key="3">
    <source>
        <dbReference type="Proteomes" id="UP000052978"/>
    </source>
</evidence>
<keyword evidence="3" id="KW-1185">Reference proteome</keyword>
<dbReference type="SUPFAM" id="SSF55620">
    <property type="entry name" value="Tetrahydrobiopterin biosynthesis enzymes-like"/>
    <property type="match status" value="1"/>
</dbReference>
<keyword evidence="2" id="KW-0378">Hydrolase</keyword>
<feature type="chain" id="PRO_5004543246" evidence="1">
    <location>
        <begin position="21"/>
        <end position="117"/>
    </location>
</feature>
<dbReference type="UniPathway" id="UPA00848">
    <property type="reaction ID" value="UER00151"/>
</dbReference>
<dbReference type="Gene3D" id="3.30.1130.10">
    <property type="match status" value="1"/>
</dbReference>
<dbReference type="AlphaFoldDB" id="S7N7Z9"/>
<evidence type="ECO:0000256" key="1">
    <source>
        <dbReference type="SAM" id="SignalP"/>
    </source>
</evidence>
<proteinExistence type="predicted"/>
<keyword evidence="1" id="KW-0732">Signal</keyword>
<dbReference type="InterPro" id="IPR043133">
    <property type="entry name" value="GTP-CH-I_C/QueF"/>
</dbReference>